<dbReference type="Proteomes" id="UP000799441">
    <property type="component" value="Unassembled WGS sequence"/>
</dbReference>
<evidence type="ECO:0000313" key="1">
    <source>
        <dbReference type="EMBL" id="KAF2715933.1"/>
    </source>
</evidence>
<protein>
    <submittedName>
        <fullName evidence="1">Uncharacterized protein</fullName>
    </submittedName>
</protein>
<comment type="caution">
    <text evidence="1">The sequence shown here is derived from an EMBL/GenBank/DDBJ whole genome shotgun (WGS) entry which is preliminary data.</text>
</comment>
<dbReference type="OrthoDB" id="5369347at2759"/>
<keyword evidence="2" id="KW-1185">Reference proteome</keyword>
<gene>
    <name evidence="1" type="ORF">K431DRAFT_289836</name>
</gene>
<reference evidence="1" key="1">
    <citation type="journal article" date="2020" name="Stud. Mycol.">
        <title>101 Dothideomycetes genomes: a test case for predicting lifestyles and emergence of pathogens.</title>
        <authorList>
            <person name="Haridas S."/>
            <person name="Albert R."/>
            <person name="Binder M."/>
            <person name="Bloem J."/>
            <person name="Labutti K."/>
            <person name="Salamov A."/>
            <person name="Andreopoulos B."/>
            <person name="Baker S."/>
            <person name="Barry K."/>
            <person name="Bills G."/>
            <person name="Bluhm B."/>
            <person name="Cannon C."/>
            <person name="Castanera R."/>
            <person name="Culley D."/>
            <person name="Daum C."/>
            <person name="Ezra D."/>
            <person name="Gonzalez J."/>
            <person name="Henrissat B."/>
            <person name="Kuo A."/>
            <person name="Liang C."/>
            <person name="Lipzen A."/>
            <person name="Lutzoni F."/>
            <person name="Magnuson J."/>
            <person name="Mondo S."/>
            <person name="Nolan M."/>
            <person name="Ohm R."/>
            <person name="Pangilinan J."/>
            <person name="Park H.-J."/>
            <person name="Ramirez L."/>
            <person name="Alfaro M."/>
            <person name="Sun H."/>
            <person name="Tritt A."/>
            <person name="Yoshinaga Y."/>
            <person name="Zwiers L.-H."/>
            <person name="Turgeon B."/>
            <person name="Goodwin S."/>
            <person name="Spatafora J."/>
            <person name="Crous P."/>
            <person name="Grigoriev I."/>
        </authorList>
    </citation>
    <scope>NUCLEOTIDE SEQUENCE</scope>
    <source>
        <strain evidence="1">CBS 116435</strain>
    </source>
</reference>
<dbReference type="AlphaFoldDB" id="A0A9P4UJP3"/>
<evidence type="ECO:0000313" key="2">
    <source>
        <dbReference type="Proteomes" id="UP000799441"/>
    </source>
</evidence>
<proteinExistence type="predicted"/>
<accession>A0A9P4UJP3</accession>
<organism evidence="1 2">
    <name type="scientific">Polychaeton citri CBS 116435</name>
    <dbReference type="NCBI Taxonomy" id="1314669"/>
    <lineage>
        <taxon>Eukaryota</taxon>
        <taxon>Fungi</taxon>
        <taxon>Dikarya</taxon>
        <taxon>Ascomycota</taxon>
        <taxon>Pezizomycotina</taxon>
        <taxon>Dothideomycetes</taxon>
        <taxon>Dothideomycetidae</taxon>
        <taxon>Capnodiales</taxon>
        <taxon>Capnodiaceae</taxon>
        <taxon>Polychaeton</taxon>
    </lineage>
</organism>
<sequence length="125" mass="14162">MSGSKFKYMTEEQLARWTDRAYMPAPHKFYRPHYTQRLPASYRNTLDNAKAHQVEGRQVKIASYQSKQAIGYHLQPGDLDEIWKDVLRRIDEVPGMGGFPGTRTILHCQGGQAAVQGQPIAAYPA</sequence>
<name>A0A9P4UJP3_9PEZI</name>
<dbReference type="EMBL" id="MU003919">
    <property type="protein sequence ID" value="KAF2715933.1"/>
    <property type="molecule type" value="Genomic_DNA"/>
</dbReference>